<comment type="caution">
    <text evidence="1">The sequence shown here is derived from an EMBL/GenBank/DDBJ whole genome shotgun (WGS) entry which is preliminary data.</text>
</comment>
<proteinExistence type="predicted"/>
<protein>
    <recommendedName>
        <fullName evidence="2">WG repeat-containing protein</fullName>
    </recommendedName>
</protein>
<evidence type="ECO:0000313" key="1">
    <source>
        <dbReference type="EMBL" id="MPM02816.1"/>
    </source>
</evidence>
<gene>
    <name evidence="1" type="ORF">SDC9_49071</name>
</gene>
<accession>A0A644WG30</accession>
<evidence type="ECO:0008006" key="2">
    <source>
        <dbReference type="Google" id="ProtNLM"/>
    </source>
</evidence>
<organism evidence="1">
    <name type="scientific">bioreactor metagenome</name>
    <dbReference type="NCBI Taxonomy" id="1076179"/>
    <lineage>
        <taxon>unclassified sequences</taxon>
        <taxon>metagenomes</taxon>
        <taxon>ecological metagenomes</taxon>
    </lineage>
</organism>
<sequence>MRKILLAILLLLPFLLTAQPDFREGYVINNHGDTLRGTIDYRGDLMMGSICRFLDPAGHIREFSPDSIASYRFNDGKFYVSKDVEGHKFFLEYLVKGLVNLYYLRNDKGDFYFIDKEGERLSAITFTEEHRYDQGVRVNYRSTGHMGLLAYYMQDAPGIKKRVEDLKKPSRSNLMNLVKDYHNTIPGGKDRLEFESKKRGFYIYPELVSGAIKYSQERIPDKYFFQNGVLSYIGLPSLSEKLYIKTGVMITQVKEKSGDKFQYVHVPLHLAYVAPETYRVRPFVSISLLTPAYSAGVSVKVSKKVAIGAQGLINFNSNGLIFLIPSSLYNFSILGNVSIDLFKR</sequence>
<dbReference type="EMBL" id="VSSQ01000900">
    <property type="protein sequence ID" value="MPM02816.1"/>
    <property type="molecule type" value="Genomic_DNA"/>
</dbReference>
<name>A0A644WG30_9ZZZZ</name>
<reference evidence="1" key="1">
    <citation type="submission" date="2019-08" db="EMBL/GenBank/DDBJ databases">
        <authorList>
            <person name="Kucharzyk K."/>
            <person name="Murdoch R.W."/>
            <person name="Higgins S."/>
            <person name="Loffler F."/>
        </authorList>
    </citation>
    <scope>NUCLEOTIDE SEQUENCE</scope>
</reference>
<dbReference type="AlphaFoldDB" id="A0A644WG30"/>